<reference evidence="3" key="3">
    <citation type="submission" date="2016-03" db="UniProtKB">
        <authorList>
            <consortium name="EnsemblProtists"/>
        </authorList>
    </citation>
    <scope>IDENTIFICATION</scope>
</reference>
<protein>
    <submittedName>
        <fullName evidence="2 3">Uncharacterized protein</fullName>
    </submittedName>
</protein>
<evidence type="ECO:0000313" key="3">
    <source>
        <dbReference type="EnsemblProtists" id="EKX32933"/>
    </source>
</evidence>
<dbReference type="GeneID" id="17289665"/>
<dbReference type="PANTHER" id="PTHR13271">
    <property type="entry name" value="UNCHARACTERIZED PUTATIVE METHYLTRANSFERASE"/>
    <property type="match status" value="1"/>
</dbReference>
<dbReference type="PaxDb" id="55529-EKX32933"/>
<dbReference type="STRING" id="905079.L1I9M8"/>
<keyword evidence="4" id="KW-1185">Reference proteome</keyword>
<dbReference type="SUPFAM" id="SSF82199">
    <property type="entry name" value="SET domain"/>
    <property type="match status" value="1"/>
</dbReference>
<dbReference type="InterPro" id="IPR046341">
    <property type="entry name" value="SET_dom_sf"/>
</dbReference>
<name>L1I9M8_GUITC</name>
<feature type="compositionally biased region" description="Polar residues" evidence="1">
    <location>
        <begin position="311"/>
        <end position="320"/>
    </location>
</feature>
<dbReference type="OMA" id="VICCPRQ"/>
<dbReference type="EnsemblProtists" id="EKX32933">
    <property type="protein sequence ID" value="EKX32933"/>
    <property type="gene ID" value="GUITHDRAFT_120884"/>
</dbReference>
<dbReference type="PANTHER" id="PTHR13271:SF123">
    <property type="entry name" value="RIBULOSE-1,5-BISPHOSPHATE CARBOXYLASE_OXYGENASE SMALL SUBUNIT N-METHYLTRANSFERASE I-RELATED"/>
    <property type="match status" value="1"/>
</dbReference>
<dbReference type="GO" id="GO:0016279">
    <property type="term" value="F:protein-lysine N-methyltransferase activity"/>
    <property type="evidence" value="ECO:0007669"/>
    <property type="project" value="TreeGrafter"/>
</dbReference>
<reference evidence="2 4" key="1">
    <citation type="journal article" date="2012" name="Nature">
        <title>Algal genomes reveal evolutionary mosaicism and the fate of nucleomorphs.</title>
        <authorList>
            <consortium name="DOE Joint Genome Institute"/>
            <person name="Curtis B.A."/>
            <person name="Tanifuji G."/>
            <person name="Burki F."/>
            <person name="Gruber A."/>
            <person name="Irimia M."/>
            <person name="Maruyama S."/>
            <person name="Arias M.C."/>
            <person name="Ball S.G."/>
            <person name="Gile G.H."/>
            <person name="Hirakawa Y."/>
            <person name="Hopkins J.F."/>
            <person name="Kuo A."/>
            <person name="Rensing S.A."/>
            <person name="Schmutz J."/>
            <person name="Symeonidi A."/>
            <person name="Elias M."/>
            <person name="Eveleigh R.J."/>
            <person name="Herman E.K."/>
            <person name="Klute M.J."/>
            <person name="Nakayama T."/>
            <person name="Obornik M."/>
            <person name="Reyes-Prieto A."/>
            <person name="Armbrust E.V."/>
            <person name="Aves S.J."/>
            <person name="Beiko R.G."/>
            <person name="Coutinho P."/>
            <person name="Dacks J.B."/>
            <person name="Durnford D.G."/>
            <person name="Fast N.M."/>
            <person name="Green B.R."/>
            <person name="Grisdale C.J."/>
            <person name="Hempel F."/>
            <person name="Henrissat B."/>
            <person name="Hoppner M.P."/>
            <person name="Ishida K."/>
            <person name="Kim E."/>
            <person name="Koreny L."/>
            <person name="Kroth P.G."/>
            <person name="Liu Y."/>
            <person name="Malik S.B."/>
            <person name="Maier U.G."/>
            <person name="McRose D."/>
            <person name="Mock T."/>
            <person name="Neilson J.A."/>
            <person name="Onodera N.T."/>
            <person name="Poole A.M."/>
            <person name="Pritham E.J."/>
            <person name="Richards T.A."/>
            <person name="Rocap G."/>
            <person name="Roy S.W."/>
            <person name="Sarai C."/>
            <person name="Schaack S."/>
            <person name="Shirato S."/>
            <person name="Slamovits C.H."/>
            <person name="Spencer D.F."/>
            <person name="Suzuki S."/>
            <person name="Worden A.Z."/>
            <person name="Zauner S."/>
            <person name="Barry K."/>
            <person name="Bell C."/>
            <person name="Bharti A.K."/>
            <person name="Crow J.A."/>
            <person name="Grimwood J."/>
            <person name="Kramer R."/>
            <person name="Lindquist E."/>
            <person name="Lucas S."/>
            <person name="Salamov A."/>
            <person name="McFadden G.I."/>
            <person name="Lane C.E."/>
            <person name="Keeling P.J."/>
            <person name="Gray M.W."/>
            <person name="Grigoriev I.V."/>
            <person name="Archibald J.M."/>
        </authorList>
    </citation>
    <scope>NUCLEOTIDE SEQUENCE</scope>
    <source>
        <strain evidence="2 4">CCMP2712</strain>
    </source>
</reference>
<proteinExistence type="predicted"/>
<accession>L1I9M8</accession>
<dbReference type="HOGENOM" id="CLU_870012_0_0_1"/>
<feature type="region of interest" description="Disordered" evidence="1">
    <location>
        <begin position="290"/>
        <end position="320"/>
    </location>
</feature>
<evidence type="ECO:0000313" key="4">
    <source>
        <dbReference type="Proteomes" id="UP000011087"/>
    </source>
</evidence>
<dbReference type="Gene3D" id="3.90.1410.10">
    <property type="entry name" value="set domain protein methyltransferase, domain 1"/>
    <property type="match status" value="1"/>
</dbReference>
<reference evidence="4" key="2">
    <citation type="submission" date="2012-11" db="EMBL/GenBank/DDBJ databases">
        <authorList>
            <person name="Kuo A."/>
            <person name="Curtis B.A."/>
            <person name="Tanifuji G."/>
            <person name="Burki F."/>
            <person name="Gruber A."/>
            <person name="Irimia M."/>
            <person name="Maruyama S."/>
            <person name="Arias M.C."/>
            <person name="Ball S.G."/>
            <person name="Gile G.H."/>
            <person name="Hirakawa Y."/>
            <person name="Hopkins J.F."/>
            <person name="Rensing S.A."/>
            <person name="Schmutz J."/>
            <person name="Symeonidi A."/>
            <person name="Elias M."/>
            <person name="Eveleigh R.J."/>
            <person name="Herman E.K."/>
            <person name="Klute M.J."/>
            <person name="Nakayama T."/>
            <person name="Obornik M."/>
            <person name="Reyes-Prieto A."/>
            <person name="Armbrust E.V."/>
            <person name="Aves S.J."/>
            <person name="Beiko R.G."/>
            <person name="Coutinho P."/>
            <person name="Dacks J.B."/>
            <person name="Durnford D.G."/>
            <person name="Fast N.M."/>
            <person name="Green B.R."/>
            <person name="Grisdale C."/>
            <person name="Hempe F."/>
            <person name="Henrissat B."/>
            <person name="Hoppner M.P."/>
            <person name="Ishida K.-I."/>
            <person name="Kim E."/>
            <person name="Koreny L."/>
            <person name="Kroth P.G."/>
            <person name="Liu Y."/>
            <person name="Malik S.-B."/>
            <person name="Maier U.G."/>
            <person name="McRose D."/>
            <person name="Mock T."/>
            <person name="Neilson J.A."/>
            <person name="Onodera N.T."/>
            <person name="Poole A.M."/>
            <person name="Pritham E.J."/>
            <person name="Richards T.A."/>
            <person name="Rocap G."/>
            <person name="Roy S.W."/>
            <person name="Sarai C."/>
            <person name="Schaack S."/>
            <person name="Shirato S."/>
            <person name="Slamovits C.H."/>
            <person name="Spencer D.F."/>
            <person name="Suzuki S."/>
            <person name="Worden A.Z."/>
            <person name="Zauner S."/>
            <person name="Barry K."/>
            <person name="Bell C."/>
            <person name="Bharti A.K."/>
            <person name="Crow J.A."/>
            <person name="Grimwood J."/>
            <person name="Kramer R."/>
            <person name="Lindquist E."/>
            <person name="Lucas S."/>
            <person name="Salamov A."/>
            <person name="McFadden G.I."/>
            <person name="Lane C.E."/>
            <person name="Keeling P.J."/>
            <person name="Gray M.W."/>
            <person name="Grigoriev I.V."/>
            <person name="Archibald J.M."/>
        </authorList>
    </citation>
    <scope>NUCLEOTIDE SEQUENCE</scope>
    <source>
        <strain evidence="4">CCMP2712</strain>
    </source>
</reference>
<evidence type="ECO:0000256" key="1">
    <source>
        <dbReference type="SAM" id="MobiDB-lite"/>
    </source>
</evidence>
<dbReference type="OrthoDB" id="42889at2759"/>
<dbReference type="KEGG" id="gtt:GUITHDRAFT_120884"/>
<dbReference type="AlphaFoldDB" id="L1I9M8"/>
<dbReference type="EMBL" id="JH993164">
    <property type="protein sequence ID" value="EKX32933.1"/>
    <property type="molecule type" value="Genomic_DNA"/>
</dbReference>
<dbReference type="InterPro" id="IPR050600">
    <property type="entry name" value="SETD3_SETD6_MTase"/>
</dbReference>
<sequence>MSALLRWLEGGGVQLGGVEAVWREGMGWALRASKRISPGETFLKVPRHLLLGPHQLRASSLDRLLEGWQLPDCMLLLLMCESVNSSSFFRPYLDLLPDTVDTPITWSKEEAKELVGSPVLHRAVKLRHELARSFQEMKDKVFDKYPDRFPPLLFSYERYQWAYSILRSRAFGNYTLMPLIDLMNHHPDSRLAPTLLSDGSDALIARREYNVWGFYGRKSDADLLLNYDLKHMLVQACGFSITQQKFALYKGLISSSLITFLSIDAADDVDGEETLIALAHGDVRTMRVQLPERRSRGRPQALARRRKSDEATTSPHYPHG</sequence>
<gene>
    <name evidence="2" type="ORF">GUITHDRAFT_120884</name>
</gene>
<organism evidence="2">
    <name type="scientific">Guillardia theta (strain CCMP2712)</name>
    <name type="common">Cryptophyte</name>
    <dbReference type="NCBI Taxonomy" id="905079"/>
    <lineage>
        <taxon>Eukaryota</taxon>
        <taxon>Cryptophyceae</taxon>
        <taxon>Pyrenomonadales</taxon>
        <taxon>Geminigeraceae</taxon>
        <taxon>Guillardia</taxon>
    </lineage>
</organism>
<dbReference type="Proteomes" id="UP000011087">
    <property type="component" value="Unassembled WGS sequence"/>
</dbReference>
<evidence type="ECO:0000313" key="2">
    <source>
        <dbReference type="EMBL" id="EKX32933.1"/>
    </source>
</evidence>
<dbReference type="RefSeq" id="XP_005819913.1">
    <property type="nucleotide sequence ID" value="XM_005819856.1"/>
</dbReference>
<dbReference type="eggNOG" id="KOG1337">
    <property type="taxonomic scope" value="Eukaryota"/>
</dbReference>